<evidence type="ECO:0000313" key="1">
    <source>
        <dbReference type="EMBL" id="KAH9309097.1"/>
    </source>
</evidence>
<proteinExistence type="predicted"/>
<evidence type="ECO:0000313" key="2">
    <source>
        <dbReference type="Proteomes" id="UP000824469"/>
    </source>
</evidence>
<feature type="non-terminal residue" evidence="1">
    <location>
        <position position="1"/>
    </location>
</feature>
<dbReference type="Proteomes" id="UP000824469">
    <property type="component" value="Unassembled WGS sequence"/>
</dbReference>
<dbReference type="Pfam" id="PF14223">
    <property type="entry name" value="Retrotran_gag_2"/>
    <property type="match status" value="1"/>
</dbReference>
<organism evidence="1 2">
    <name type="scientific">Taxus chinensis</name>
    <name type="common">Chinese yew</name>
    <name type="synonym">Taxus wallichiana var. chinensis</name>
    <dbReference type="NCBI Taxonomy" id="29808"/>
    <lineage>
        <taxon>Eukaryota</taxon>
        <taxon>Viridiplantae</taxon>
        <taxon>Streptophyta</taxon>
        <taxon>Embryophyta</taxon>
        <taxon>Tracheophyta</taxon>
        <taxon>Spermatophyta</taxon>
        <taxon>Pinopsida</taxon>
        <taxon>Pinidae</taxon>
        <taxon>Conifers II</taxon>
        <taxon>Cupressales</taxon>
        <taxon>Taxaceae</taxon>
        <taxon>Taxus</taxon>
    </lineage>
</organism>
<name>A0AA38L4W5_TAXCH</name>
<dbReference type="EMBL" id="JAHRHJ020000007">
    <property type="protein sequence ID" value="KAH9309097.1"/>
    <property type="molecule type" value="Genomic_DNA"/>
</dbReference>
<evidence type="ECO:0008006" key="3">
    <source>
        <dbReference type="Google" id="ProtNLM"/>
    </source>
</evidence>
<dbReference type="OMA" id="IMHCKSA"/>
<comment type="caution">
    <text evidence="1">The sequence shown here is derived from an EMBL/GenBank/DDBJ whole genome shotgun (WGS) entry which is preliminary data.</text>
</comment>
<keyword evidence="2" id="KW-1185">Reference proteome</keyword>
<accession>A0AA38L4W5</accession>
<feature type="non-terminal residue" evidence="1">
    <location>
        <position position="77"/>
    </location>
</feature>
<sequence>THIMSLGFDVWNYVEDGFTNVVTPTSTVNKKAHEDNSKAFNSIICGLRESKMQKIMHCKSAKEAWEKLQVLYEGDSK</sequence>
<dbReference type="AlphaFoldDB" id="A0AA38L4W5"/>
<protein>
    <recommendedName>
        <fullName evidence="3">Gag protein</fullName>
    </recommendedName>
</protein>
<gene>
    <name evidence="1" type="ORF">KI387_037008</name>
</gene>
<reference evidence="1 2" key="1">
    <citation type="journal article" date="2021" name="Nat. Plants">
        <title>The Taxus genome provides insights into paclitaxel biosynthesis.</title>
        <authorList>
            <person name="Xiong X."/>
            <person name="Gou J."/>
            <person name="Liao Q."/>
            <person name="Li Y."/>
            <person name="Zhou Q."/>
            <person name="Bi G."/>
            <person name="Li C."/>
            <person name="Du R."/>
            <person name="Wang X."/>
            <person name="Sun T."/>
            <person name="Guo L."/>
            <person name="Liang H."/>
            <person name="Lu P."/>
            <person name="Wu Y."/>
            <person name="Zhang Z."/>
            <person name="Ro D.K."/>
            <person name="Shang Y."/>
            <person name="Huang S."/>
            <person name="Yan J."/>
        </authorList>
    </citation>
    <scope>NUCLEOTIDE SEQUENCE [LARGE SCALE GENOMIC DNA]</scope>
    <source>
        <strain evidence="1">Ta-2019</strain>
    </source>
</reference>